<dbReference type="Pfam" id="PF13649">
    <property type="entry name" value="Methyltransf_25"/>
    <property type="match status" value="1"/>
</dbReference>
<gene>
    <name evidence="2" type="ordered locus">MA_2485</name>
</gene>
<sequence length="301" mass="34083">MNSPFSGAFFYYPLSDRGGSMNKTKWEIAWDEARLKSPGRVRMQNEAAWAGYWDEVADEYLCDVIAGEPVYRAIISYLTRQGAFRDSDRVLDVGCGPGTYALIFAERARQVDALDSSAAMLAAMSREASHRGLAKLRPLQVKWEELVPEGRYDLAFSAMSPAVKDAPTLRKLEACSSRSCCLVTYGENPDYGPINDLWKAVIGKRPATNAFHYVYPYNLLREIDRKPVLEMFELERAKHVPVDRLVRQHVTYFGIFTAIDSRSERLIREYFESRSDAGLFEVKTHVRLAAICWDVPGRAGT</sequence>
<dbReference type="EMBL" id="AE010299">
    <property type="protein sequence ID" value="AAM05871.1"/>
    <property type="molecule type" value="Genomic_DNA"/>
</dbReference>
<dbReference type="InterPro" id="IPR041698">
    <property type="entry name" value="Methyltransf_25"/>
</dbReference>
<dbReference type="Gene3D" id="3.40.50.150">
    <property type="entry name" value="Vaccinia Virus protein VP39"/>
    <property type="match status" value="1"/>
</dbReference>
<dbReference type="AlphaFoldDB" id="Q8TN08"/>
<dbReference type="Proteomes" id="UP000002487">
    <property type="component" value="Chromosome"/>
</dbReference>
<organism evidence="2 3">
    <name type="scientific">Methanosarcina acetivorans (strain ATCC 35395 / DSM 2834 / JCM 12185 / C2A)</name>
    <dbReference type="NCBI Taxonomy" id="188937"/>
    <lineage>
        <taxon>Archaea</taxon>
        <taxon>Methanobacteriati</taxon>
        <taxon>Methanobacteriota</taxon>
        <taxon>Stenosarchaea group</taxon>
        <taxon>Methanomicrobia</taxon>
        <taxon>Methanosarcinales</taxon>
        <taxon>Methanosarcinaceae</taxon>
        <taxon>Methanosarcina</taxon>
    </lineage>
</organism>
<accession>Q8TN08</accession>
<dbReference type="GO" id="GO:0008168">
    <property type="term" value="F:methyltransferase activity"/>
    <property type="evidence" value="ECO:0000318"/>
    <property type="project" value="GO_Central"/>
</dbReference>
<evidence type="ECO:0000313" key="3">
    <source>
        <dbReference type="Proteomes" id="UP000002487"/>
    </source>
</evidence>
<dbReference type="EnsemblBacteria" id="AAM05871">
    <property type="protein sequence ID" value="AAM05871"/>
    <property type="gene ID" value="MA_2485"/>
</dbReference>
<dbReference type="CDD" id="cd02440">
    <property type="entry name" value="AdoMet_MTases"/>
    <property type="match status" value="1"/>
</dbReference>
<dbReference type="HOGENOM" id="CLU_060275_2_0_2"/>
<feature type="domain" description="Methyltransferase" evidence="1">
    <location>
        <begin position="90"/>
        <end position="160"/>
    </location>
</feature>
<name>Q8TN08_METAC</name>
<dbReference type="STRING" id="188937.MA_2485"/>
<dbReference type="SUPFAM" id="SSF53335">
    <property type="entry name" value="S-adenosyl-L-methionine-dependent methyltransferases"/>
    <property type="match status" value="1"/>
</dbReference>
<proteinExistence type="predicted"/>
<dbReference type="PhylomeDB" id="Q8TN08"/>
<dbReference type="InParanoid" id="Q8TN08"/>
<dbReference type="InterPro" id="IPR029063">
    <property type="entry name" value="SAM-dependent_MTases_sf"/>
</dbReference>
<keyword evidence="3" id="KW-1185">Reference proteome</keyword>
<reference evidence="2 3" key="1">
    <citation type="journal article" date="2002" name="Genome Res.">
        <title>The genome of Methanosarcina acetivorans reveals extensive metabolic and physiological diversity.</title>
        <authorList>
            <person name="Galagan J.E."/>
            <person name="Nusbaum C."/>
            <person name="Roy A."/>
            <person name="Endrizzi M.G."/>
            <person name="Macdonald P."/>
            <person name="FitzHugh W."/>
            <person name="Calvo S."/>
            <person name="Engels R."/>
            <person name="Smirnov S."/>
            <person name="Atnoor D."/>
            <person name="Brown A."/>
            <person name="Allen N."/>
            <person name="Naylor J."/>
            <person name="Stange-Thomann N."/>
            <person name="DeArellano K."/>
            <person name="Johnson R."/>
            <person name="Linton L."/>
            <person name="McEwan P."/>
            <person name="McKernan K."/>
            <person name="Talamas J."/>
            <person name="Tirrell A."/>
            <person name="Ye W."/>
            <person name="Zimmer A."/>
            <person name="Barber R.D."/>
            <person name="Cann I."/>
            <person name="Graham D.E."/>
            <person name="Grahame D.A."/>
            <person name="Guss A."/>
            <person name="Hedderich R."/>
            <person name="Ingram-Smith C."/>
            <person name="Kuettner C.H."/>
            <person name="Krzycki J.A."/>
            <person name="Leigh J.A."/>
            <person name="Li W."/>
            <person name="Liu J."/>
            <person name="Mukhopadhyay B."/>
            <person name="Reeve J.N."/>
            <person name="Smith K."/>
            <person name="Springer T.A."/>
            <person name="Umayam L.A."/>
            <person name="White O."/>
            <person name="White R.H."/>
            <person name="de Macario E.C."/>
            <person name="Ferry J.G."/>
            <person name="Jarrell K.F."/>
            <person name="Jing H."/>
            <person name="Macario A.J.L."/>
            <person name="Paulsen I."/>
            <person name="Pritchett M."/>
            <person name="Sowers K.R."/>
            <person name="Swanson R.V."/>
            <person name="Zinder S.H."/>
            <person name="Lander E."/>
            <person name="Metcalf W.W."/>
            <person name="Birren B."/>
        </authorList>
    </citation>
    <scope>NUCLEOTIDE SEQUENCE [LARGE SCALE GENOMIC DNA]</scope>
    <source>
        <strain evidence="3">ATCC 35395 / DSM 2834 / JCM 12185 / C2A</strain>
    </source>
</reference>
<evidence type="ECO:0000313" key="2">
    <source>
        <dbReference type="EMBL" id="AAM05871.1"/>
    </source>
</evidence>
<evidence type="ECO:0000259" key="1">
    <source>
        <dbReference type="Pfam" id="PF13649"/>
    </source>
</evidence>
<protein>
    <recommendedName>
        <fullName evidence="1">Methyltransferase domain-containing protein</fullName>
    </recommendedName>
</protein>
<dbReference type="KEGG" id="mac:MA_2485"/>